<organism evidence="2 3">
    <name type="scientific">Iris pallida</name>
    <name type="common">Sweet iris</name>
    <dbReference type="NCBI Taxonomy" id="29817"/>
    <lineage>
        <taxon>Eukaryota</taxon>
        <taxon>Viridiplantae</taxon>
        <taxon>Streptophyta</taxon>
        <taxon>Embryophyta</taxon>
        <taxon>Tracheophyta</taxon>
        <taxon>Spermatophyta</taxon>
        <taxon>Magnoliopsida</taxon>
        <taxon>Liliopsida</taxon>
        <taxon>Asparagales</taxon>
        <taxon>Iridaceae</taxon>
        <taxon>Iridoideae</taxon>
        <taxon>Irideae</taxon>
        <taxon>Iris</taxon>
    </lineage>
</organism>
<comment type="caution">
    <text evidence="2">The sequence shown here is derived from an EMBL/GenBank/DDBJ whole genome shotgun (WGS) entry which is preliminary data.</text>
</comment>
<keyword evidence="3" id="KW-1185">Reference proteome</keyword>
<reference evidence="2" key="1">
    <citation type="journal article" date="2023" name="GigaByte">
        <title>Genome assembly of the bearded iris, Iris pallida Lam.</title>
        <authorList>
            <person name="Bruccoleri R.E."/>
            <person name="Oakeley E.J."/>
            <person name="Faust A.M.E."/>
            <person name="Altorfer M."/>
            <person name="Dessus-Babus S."/>
            <person name="Burckhardt D."/>
            <person name="Oertli M."/>
            <person name="Naumann U."/>
            <person name="Petersen F."/>
            <person name="Wong J."/>
        </authorList>
    </citation>
    <scope>NUCLEOTIDE SEQUENCE</scope>
    <source>
        <strain evidence="2">GSM-AAB239-AS_SAM_17_03QT</strain>
    </source>
</reference>
<evidence type="ECO:0000313" key="3">
    <source>
        <dbReference type="Proteomes" id="UP001140949"/>
    </source>
</evidence>
<evidence type="ECO:0000313" key="2">
    <source>
        <dbReference type="EMBL" id="KAJ6800511.1"/>
    </source>
</evidence>
<name>A0AAX6E980_IRIPA</name>
<feature type="region of interest" description="Disordered" evidence="1">
    <location>
        <begin position="387"/>
        <end position="408"/>
    </location>
</feature>
<proteinExistence type="predicted"/>
<dbReference type="EMBL" id="JANAVB010038620">
    <property type="protein sequence ID" value="KAJ6800511.1"/>
    <property type="molecule type" value="Genomic_DNA"/>
</dbReference>
<sequence>MASAGSGVVIAIDLLDQQWLSSLRERVAGTGLRIHPREETRTICRVPRHLREGDPVAYEPRIISFGPFCRDNPAVKPMEELKLRYVRRLLRRNPNAVLEDYVNLIRGLEVRLRACYSEDIAMDSHKFVEMMLLDGCFFVELLLMISSPEYEQEEEEKKDPVRTTPWALNLITSDMLMLENQIPFFIIDGVFKLATFRRSCPGSLTDLLLQFFDVLLPCERTSSPPPADRFYHVLHFVHSRIVHFESKQIAMVKPPAAPIYLELRQIRRWLSNIYGRGRVVSSARGFWPTRLRNEPSGSSPPTPESVPCATMLKEAGVKFRGKKAESFLEVAFRDDGTMEIPKLLLYDGTNSLFRNLIAFEQCFPEAGTHVATYAMFMDCLVDRQGGRGAAAPARVPNERAGERRGGGPALQPAVQGCCDRLRLVLSG</sequence>
<reference evidence="2" key="2">
    <citation type="submission" date="2023-04" db="EMBL/GenBank/DDBJ databases">
        <authorList>
            <person name="Bruccoleri R.E."/>
            <person name="Oakeley E.J."/>
            <person name="Faust A.-M."/>
            <person name="Dessus-Babus S."/>
            <person name="Altorfer M."/>
            <person name="Burckhardt D."/>
            <person name="Oertli M."/>
            <person name="Naumann U."/>
            <person name="Petersen F."/>
            <person name="Wong J."/>
        </authorList>
    </citation>
    <scope>NUCLEOTIDE SEQUENCE</scope>
    <source>
        <strain evidence="2">GSM-AAB239-AS_SAM_17_03QT</strain>
        <tissue evidence="2">Leaf</tissue>
    </source>
</reference>
<dbReference type="Pfam" id="PF03140">
    <property type="entry name" value="DUF247"/>
    <property type="match status" value="1"/>
</dbReference>
<dbReference type="AlphaFoldDB" id="A0AAX6E980"/>
<dbReference type="PANTHER" id="PTHR31170">
    <property type="entry name" value="BNAC04G53230D PROTEIN"/>
    <property type="match status" value="1"/>
</dbReference>
<dbReference type="PANTHER" id="PTHR31170:SF25">
    <property type="entry name" value="BNAA09G04570D PROTEIN"/>
    <property type="match status" value="1"/>
</dbReference>
<dbReference type="Proteomes" id="UP001140949">
    <property type="component" value="Unassembled WGS sequence"/>
</dbReference>
<feature type="compositionally biased region" description="Basic and acidic residues" evidence="1">
    <location>
        <begin position="396"/>
        <end position="405"/>
    </location>
</feature>
<dbReference type="InterPro" id="IPR004158">
    <property type="entry name" value="DUF247_pln"/>
</dbReference>
<accession>A0AAX6E980</accession>
<protein>
    <submittedName>
        <fullName evidence="2">UPF0481 protein-like</fullName>
    </submittedName>
</protein>
<evidence type="ECO:0000256" key="1">
    <source>
        <dbReference type="SAM" id="MobiDB-lite"/>
    </source>
</evidence>
<gene>
    <name evidence="2" type="ORF">M6B38_200800</name>
</gene>